<keyword evidence="7 12" id="KW-0479">Metal-binding</keyword>
<dbReference type="PANTHER" id="PTHR30333:SF1">
    <property type="entry name" value="CYTOCHROME C-TYPE PROTEIN NAPC"/>
    <property type="match status" value="1"/>
</dbReference>
<comment type="subcellular location">
    <subcellularLocation>
        <location evidence="1">Cell membrane</location>
        <topology evidence="1">Single-pass membrane protein</topology>
    </subcellularLocation>
</comment>
<dbReference type="InterPro" id="IPR024717">
    <property type="entry name" value="NapC/NirT/NrfH"/>
</dbReference>
<dbReference type="Gene3D" id="1.10.3820.10">
    <property type="entry name" value="Di-heme elbow motif domain"/>
    <property type="match status" value="1"/>
</dbReference>
<evidence type="ECO:0000256" key="9">
    <source>
        <dbReference type="ARBA" id="ARBA00022989"/>
    </source>
</evidence>
<dbReference type="InterPro" id="IPR038266">
    <property type="entry name" value="NapC/NirT_cytc_sf"/>
</dbReference>
<dbReference type="Pfam" id="PF03264">
    <property type="entry name" value="Cytochrom_NNT"/>
    <property type="match status" value="1"/>
</dbReference>
<evidence type="ECO:0000313" key="15">
    <source>
        <dbReference type="EMBL" id="MFC3114116.1"/>
    </source>
</evidence>
<keyword evidence="10 12" id="KW-0408">Iron</keyword>
<comment type="similarity">
    <text evidence="2">Belongs to the NapC/NirT/NrfH family.</text>
</comment>
<proteinExistence type="inferred from homology"/>
<dbReference type="InterPro" id="IPR011885">
    <property type="entry name" value="NO3Rdtase_cyt_c_NapC/NirT"/>
</dbReference>
<keyword evidence="16" id="KW-1185">Reference proteome</keyword>
<dbReference type="EMBL" id="JBHRTF010000001">
    <property type="protein sequence ID" value="MFC3114116.1"/>
    <property type="molecule type" value="Genomic_DNA"/>
</dbReference>
<accession>A0ABV7F9A2</accession>
<evidence type="ECO:0000256" key="2">
    <source>
        <dbReference type="ARBA" id="ARBA00007395"/>
    </source>
</evidence>
<dbReference type="InterPro" id="IPR005126">
    <property type="entry name" value="NapC/NirT_cyt_c_N"/>
</dbReference>
<dbReference type="InterPro" id="IPR051174">
    <property type="entry name" value="Cytochrome_c-type_ET"/>
</dbReference>
<dbReference type="RefSeq" id="WP_378115156.1">
    <property type="nucleotide sequence ID" value="NZ_JBHRTF010000001.1"/>
</dbReference>
<dbReference type="Proteomes" id="UP001595555">
    <property type="component" value="Unassembled WGS sequence"/>
</dbReference>
<evidence type="ECO:0000256" key="11">
    <source>
        <dbReference type="ARBA" id="ARBA00023136"/>
    </source>
</evidence>
<evidence type="ECO:0000256" key="13">
    <source>
        <dbReference type="SAM" id="Phobius"/>
    </source>
</evidence>
<feature type="transmembrane region" description="Helical" evidence="13">
    <location>
        <begin position="35"/>
        <end position="58"/>
    </location>
</feature>
<evidence type="ECO:0000256" key="3">
    <source>
        <dbReference type="ARBA" id="ARBA00022448"/>
    </source>
</evidence>
<keyword evidence="9 13" id="KW-1133">Transmembrane helix</keyword>
<reference evidence="16" key="1">
    <citation type="journal article" date="2019" name="Int. J. Syst. Evol. Microbiol.">
        <title>The Global Catalogue of Microorganisms (GCM) 10K type strain sequencing project: providing services to taxonomists for standard genome sequencing and annotation.</title>
        <authorList>
            <consortium name="The Broad Institute Genomics Platform"/>
            <consortium name="The Broad Institute Genome Sequencing Center for Infectious Disease"/>
            <person name="Wu L."/>
            <person name="Ma J."/>
        </authorList>
    </citation>
    <scope>NUCLEOTIDE SEQUENCE [LARGE SCALE GENOMIC DNA]</scope>
    <source>
        <strain evidence="16">KCTC 52237</strain>
    </source>
</reference>
<evidence type="ECO:0000256" key="7">
    <source>
        <dbReference type="ARBA" id="ARBA00022723"/>
    </source>
</evidence>
<keyword evidence="8 12" id="KW-0249">Electron transport</keyword>
<dbReference type="PIRSF" id="PIRSF000013">
    <property type="entry name" value="4_hem_cytochrm_NapC"/>
    <property type="match status" value="1"/>
</dbReference>
<evidence type="ECO:0000256" key="1">
    <source>
        <dbReference type="ARBA" id="ARBA00004162"/>
    </source>
</evidence>
<comment type="caution">
    <text evidence="15">The sequence shown here is derived from an EMBL/GenBank/DDBJ whole genome shotgun (WGS) entry which is preliminary data.</text>
</comment>
<evidence type="ECO:0000256" key="4">
    <source>
        <dbReference type="ARBA" id="ARBA00022475"/>
    </source>
</evidence>
<dbReference type="NCBIfam" id="TIGR02161">
    <property type="entry name" value="napC_nirT"/>
    <property type="match status" value="1"/>
</dbReference>
<sequence>MNNDSKKNNTQAKPGGFKRAWAFIKEYWGQFRRPAMYISMGTLSMGGFIAGIIFWGGFNTALEFTNTEQFCIGCHEMKNNPYQELASTIHYTNRSGVRAMCSDCHVPHAWTDKIARKMQASKEVWGKVFGTINTREKFLAKRRELAEREWARLKANDSLECRNCHALESMDFTQQSPRAQAMHSTLLASGEKTCIDCHKGIAHHLPDMAGVPMVTSIEFQEPWQEFIAEEIAKTN</sequence>
<keyword evidence="5 12" id="KW-0349">Heme</keyword>
<evidence type="ECO:0000256" key="12">
    <source>
        <dbReference type="PIRNR" id="PIRNR000013"/>
    </source>
</evidence>
<keyword evidence="6 13" id="KW-0812">Transmembrane</keyword>
<feature type="domain" description="NapC/NirT cytochrome c N-terminal" evidence="14">
    <location>
        <begin position="35"/>
        <end position="208"/>
    </location>
</feature>
<name>A0ABV7F9A2_9GAMM</name>
<protein>
    <recommendedName>
        <fullName evidence="12">Cytochrome c-type protein</fullName>
    </recommendedName>
</protein>
<dbReference type="PANTHER" id="PTHR30333">
    <property type="entry name" value="CYTOCHROME C-TYPE PROTEIN"/>
    <property type="match status" value="1"/>
</dbReference>
<evidence type="ECO:0000256" key="10">
    <source>
        <dbReference type="ARBA" id="ARBA00023004"/>
    </source>
</evidence>
<keyword evidence="11 13" id="KW-0472">Membrane</keyword>
<evidence type="ECO:0000259" key="14">
    <source>
        <dbReference type="Pfam" id="PF03264"/>
    </source>
</evidence>
<evidence type="ECO:0000313" key="16">
    <source>
        <dbReference type="Proteomes" id="UP001595555"/>
    </source>
</evidence>
<evidence type="ECO:0000256" key="5">
    <source>
        <dbReference type="ARBA" id="ARBA00022617"/>
    </source>
</evidence>
<keyword evidence="4" id="KW-1003">Cell membrane</keyword>
<gene>
    <name evidence="15" type="ORF">ACFODX_01010</name>
</gene>
<organism evidence="15 16">
    <name type="scientific">Cellvibrio fontiphilus</name>
    <dbReference type="NCBI Taxonomy" id="1815559"/>
    <lineage>
        <taxon>Bacteria</taxon>
        <taxon>Pseudomonadati</taxon>
        <taxon>Pseudomonadota</taxon>
        <taxon>Gammaproteobacteria</taxon>
        <taxon>Cellvibrionales</taxon>
        <taxon>Cellvibrionaceae</taxon>
        <taxon>Cellvibrio</taxon>
    </lineage>
</organism>
<dbReference type="InterPro" id="IPR036280">
    <property type="entry name" value="Multihaem_cyt_sf"/>
</dbReference>
<comment type="PTM">
    <text evidence="12">Binds 4 heme groups per subunit.</text>
</comment>
<evidence type="ECO:0000256" key="6">
    <source>
        <dbReference type="ARBA" id="ARBA00022692"/>
    </source>
</evidence>
<dbReference type="SUPFAM" id="SSF48695">
    <property type="entry name" value="Multiheme cytochromes"/>
    <property type="match status" value="1"/>
</dbReference>
<keyword evidence="3 12" id="KW-0813">Transport</keyword>
<evidence type="ECO:0000256" key="8">
    <source>
        <dbReference type="ARBA" id="ARBA00022982"/>
    </source>
</evidence>